<accession>A0A448WN13</accession>
<evidence type="ECO:0000256" key="4">
    <source>
        <dbReference type="ARBA" id="ARBA00023040"/>
    </source>
</evidence>
<feature type="transmembrane region" description="Helical" evidence="8">
    <location>
        <begin position="89"/>
        <end position="111"/>
    </location>
</feature>
<feature type="transmembrane region" description="Helical" evidence="8">
    <location>
        <begin position="20"/>
        <end position="44"/>
    </location>
</feature>
<dbReference type="EMBL" id="CAAALY010026030">
    <property type="protein sequence ID" value="VEL15812.1"/>
    <property type="molecule type" value="Genomic_DNA"/>
</dbReference>
<evidence type="ECO:0000256" key="2">
    <source>
        <dbReference type="ARBA" id="ARBA00022692"/>
    </source>
</evidence>
<name>A0A448WN13_9PLAT</name>
<keyword evidence="5 8" id="KW-0472">Membrane</keyword>
<comment type="subcellular location">
    <subcellularLocation>
        <location evidence="1">Membrane</location>
        <topology evidence="1">Multi-pass membrane protein</topology>
    </subcellularLocation>
</comment>
<protein>
    <recommendedName>
        <fullName evidence="9">G-protein coupled receptors family 1 profile domain-containing protein</fullName>
    </recommendedName>
</protein>
<dbReference type="InterPro" id="IPR017452">
    <property type="entry name" value="GPCR_Rhodpsn_7TM"/>
</dbReference>
<evidence type="ECO:0000256" key="8">
    <source>
        <dbReference type="SAM" id="Phobius"/>
    </source>
</evidence>
<dbReference type="SUPFAM" id="SSF81321">
    <property type="entry name" value="Family A G protein-coupled receptor-like"/>
    <property type="match status" value="1"/>
</dbReference>
<evidence type="ECO:0000256" key="1">
    <source>
        <dbReference type="ARBA" id="ARBA00004141"/>
    </source>
</evidence>
<evidence type="ECO:0000259" key="9">
    <source>
        <dbReference type="PROSITE" id="PS50262"/>
    </source>
</evidence>
<keyword evidence="7" id="KW-0807">Transducer</keyword>
<evidence type="ECO:0000313" key="11">
    <source>
        <dbReference type="Proteomes" id="UP000784294"/>
    </source>
</evidence>
<keyword evidence="3 8" id="KW-1133">Transmembrane helix</keyword>
<dbReference type="AlphaFoldDB" id="A0A448WN13"/>
<dbReference type="InterPro" id="IPR000276">
    <property type="entry name" value="GPCR_Rhodpsn"/>
</dbReference>
<dbReference type="Proteomes" id="UP000784294">
    <property type="component" value="Unassembled WGS sequence"/>
</dbReference>
<keyword evidence="6" id="KW-0675">Receptor</keyword>
<dbReference type="Gene3D" id="1.20.1070.10">
    <property type="entry name" value="Rhodopsin 7-helix transmembrane proteins"/>
    <property type="match status" value="1"/>
</dbReference>
<dbReference type="GO" id="GO:0016020">
    <property type="term" value="C:membrane"/>
    <property type="evidence" value="ECO:0007669"/>
    <property type="project" value="UniProtKB-SubCell"/>
</dbReference>
<dbReference type="PROSITE" id="PS50262">
    <property type="entry name" value="G_PROTEIN_RECEP_F1_2"/>
    <property type="match status" value="1"/>
</dbReference>
<evidence type="ECO:0000313" key="10">
    <source>
        <dbReference type="EMBL" id="VEL15812.1"/>
    </source>
</evidence>
<comment type="caution">
    <text evidence="10">The sequence shown here is derived from an EMBL/GenBank/DDBJ whole genome shotgun (WGS) entry which is preliminary data.</text>
</comment>
<evidence type="ECO:0000256" key="6">
    <source>
        <dbReference type="ARBA" id="ARBA00023170"/>
    </source>
</evidence>
<sequence length="396" mass="43241">MVPNGLESSHSEQLATFNFPLAGLSLLLAGFVLPVNSLTCLVLARSRRQPSTTDAYILLLAACGCLASLSQPVRLVGSVATSSVNVTCWLSGLMLEVSLAINGIAVACMTFDGYQTVVTPLRPGAQCAQPTLLVAIILAGSLLAGPMAFFYSIIQKRLQPLSNSNETAMVRPTSAWSICQLVGVHGNALDTYLALESLLTLLVPAVIAIASLVCTSRFIWNLKGESCGQTLCPRLRLQRTVNMVSRRKIKGFLIHLSLAVVDGFGLACAHTLQIYMAIEYTKAGQNEVNNLEVENEKSMDLLSLRTAVYLADNIFRFACCLRLNANFRRAYCEVAVCLRTGYRSEPYAVTRGVMLSKRNHVGTMNFVNLTCEVPKPTWSIENDYGRAMRMEISERK</sequence>
<feature type="transmembrane region" description="Helical" evidence="8">
    <location>
        <begin position="198"/>
        <end position="220"/>
    </location>
</feature>
<dbReference type="GO" id="GO:0004930">
    <property type="term" value="F:G protein-coupled receptor activity"/>
    <property type="evidence" value="ECO:0007669"/>
    <property type="project" value="UniProtKB-KW"/>
</dbReference>
<evidence type="ECO:0000256" key="3">
    <source>
        <dbReference type="ARBA" id="ARBA00022989"/>
    </source>
</evidence>
<feature type="transmembrane region" description="Helical" evidence="8">
    <location>
        <begin position="252"/>
        <end position="276"/>
    </location>
</feature>
<proteinExistence type="predicted"/>
<dbReference type="PANTHER" id="PTHR24238">
    <property type="entry name" value="G-PROTEIN COUPLED RECEPTOR"/>
    <property type="match status" value="1"/>
</dbReference>
<dbReference type="Pfam" id="PF00001">
    <property type="entry name" value="7tm_1"/>
    <property type="match status" value="1"/>
</dbReference>
<organism evidence="10 11">
    <name type="scientific">Protopolystoma xenopodis</name>
    <dbReference type="NCBI Taxonomy" id="117903"/>
    <lineage>
        <taxon>Eukaryota</taxon>
        <taxon>Metazoa</taxon>
        <taxon>Spiralia</taxon>
        <taxon>Lophotrochozoa</taxon>
        <taxon>Platyhelminthes</taxon>
        <taxon>Monogenea</taxon>
        <taxon>Polyopisthocotylea</taxon>
        <taxon>Polystomatidea</taxon>
        <taxon>Polystomatidae</taxon>
        <taxon>Protopolystoma</taxon>
    </lineage>
</organism>
<gene>
    <name evidence="10" type="ORF">PXEA_LOCUS9252</name>
</gene>
<feature type="domain" description="G-protein coupled receptors family 1 profile" evidence="9">
    <location>
        <begin position="35"/>
        <end position="223"/>
    </location>
</feature>
<keyword evidence="11" id="KW-1185">Reference proteome</keyword>
<keyword evidence="4" id="KW-0297">G-protein coupled receptor</keyword>
<evidence type="ECO:0000256" key="7">
    <source>
        <dbReference type="ARBA" id="ARBA00023224"/>
    </source>
</evidence>
<feature type="transmembrane region" description="Helical" evidence="8">
    <location>
        <begin position="56"/>
        <end position="77"/>
    </location>
</feature>
<feature type="transmembrane region" description="Helical" evidence="8">
    <location>
        <begin position="132"/>
        <end position="154"/>
    </location>
</feature>
<evidence type="ECO:0000256" key="5">
    <source>
        <dbReference type="ARBA" id="ARBA00023136"/>
    </source>
</evidence>
<reference evidence="10" key="1">
    <citation type="submission" date="2018-11" db="EMBL/GenBank/DDBJ databases">
        <authorList>
            <consortium name="Pathogen Informatics"/>
        </authorList>
    </citation>
    <scope>NUCLEOTIDE SEQUENCE</scope>
</reference>
<keyword evidence="2 8" id="KW-0812">Transmembrane</keyword>